<dbReference type="Pfam" id="PF00126">
    <property type="entry name" value="HTH_1"/>
    <property type="match status" value="1"/>
</dbReference>
<comment type="caution">
    <text evidence="6">The sequence shown here is derived from an EMBL/GenBank/DDBJ whole genome shotgun (WGS) entry which is preliminary data.</text>
</comment>
<dbReference type="Gene3D" id="1.10.10.10">
    <property type="entry name" value="Winged helix-like DNA-binding domain superfamily/Winged helix DNA-binding domain"/>
    <property type="match status" value="1"/>
</dbReference>
<dbReference type="GO" id="GO:0006351">
    <property type="term" value="P:DNA-templated transcription"/>
    <property type="evidence" value="ECO:0007669"/>
    <property type="project" value="TreeGrafter"/>
</dbReference>
<dbReference type="SUPFAM" id="SSF46785">
    <property type="entry name" value="Winged helix' DNA-binding domain"/>
    <property type="match status" value="1"/>
</dbReference>
<sequence length="329" mass="35788">MLGPADSPLSRIPLAALRYFDAAAQTGSFAQAAQRLHVTHSAVSRQIRQLEQALGVALFERRNRAVFLTAQGRLLHATTSAAFAQLDGALQQLRQRPDSQRLALSCEPTLAMNWLIPRLPSFQRQYPDISLHLLAAGGPIDLQRSGVDLALRRNDFAWDSASVHASKICDEWIGPVCRNRQWPRSGLAQARRLHTATRPDAWAAWQRLHTSGSHAAKAAPTVSGTTPSTRRALRQASNPADQAGQAQHYEHFYLSIQAAAAGLGVAMASVLMVHDALASGQLHAPQGFVRDGSSYHLLSRVPWAEASTACLQLRQWLQAEAAACCPQPT</sequence>
<dbReference type="GeneID" id="93873861"/>
<accession>A0A2A2T454</accession>
<evidence type="ECO:0000313" key="7">
    <source>
        <dbReference type="Proteomes" id="UP000217780"/>
    </source>
</evidence>
<name>A0A2A2T454_9BURK</name>
<dbReference type="InterPro" id="IPR036390">
    <property type="entry name" value="WH_DNA-bd_sf"/>
</dbReference>
<gene>
    <name evidence="6" type="ORF">CLI92_09675</name>
</gene>
<dbReference type="GO" id="GO:0003700">
    <property type="term" value="F:DNA-binding transcription factor activity"/>
    <property type="evidence" value="ECO:0007669"/>
    <property type="project" value="InterPro"/>
</dbReference>
<proteinExistence type="inferred from homology"/>
<dbReference type="PRINTS" id="PR00039">
    <property type="entry name" value="HTHLYSR"/>
</dbReference>
<dbReference type="Pfam" id="PF03466">
    <property type="entry name" value="LysR_substrate"/>
    <property type="match status" value="1"/>
</dbReference>
<dbReference type="Proteomes" id="UP000217780">
    <property type="component" value="Unassembled WGS sequence"/>
</dbReference>
<dbReference type="PANTHER" id="PTHR30537:SF74">
    <property type="entry name" value="HTH-TYPE TRANSCRIPTIONAL REGULATOR TRPI"/>
    <property type="match status" value="1"/>
</dbReference>
<dbReference type="InterPro" id="IPR036388">
    <property type="entry name" value="WH-like_DNA-bd_sf"/>
</dbReference>
<dbReference type="AlphaFoldDB" id="A0A2A2T454"/>
<reference evidence="6 7" key="1">
    <citation type="submission" date="2017-08" db="EMBL/GenBank/DDBJ databases">
        <title>WGS of Clinical strains of the CDC Group NO-1 linked to zoonotic infections in humans.</title>
        <authorList>
            <person name="Bernier A.-M."/>
            <person name="Bernard K."/>
        </authorList>
    </citation>
    <scope>NUCLEOTIDE SEQUENCE [LARGE SCALE GENOMIC DNA]</scope>
    <source>
        <strain evidence="6 7">NML91-0035</strain>
    </source>
</reference>
<evidence type="ECO:0000256" key="2">
    <source>
        <dbReference type="ARBA" id="ARBA00023015"/>
    </source>
</evidence>
<dbReference type="Gene3D" id="3.40.190.10">
    <property type="entry name" value="Periplasmic binding protein-like II"/>
    <property type="match status" value="2"/>
</dbReference>
<dbReference type="InterPro" id="IPR000847">
    <property type="entry name" value="LysR_HTH_N"/>
</dbReference>
<protein>
    <submittedName>
        <fullName evidence="6">LysR family transcriptional regulator</fullName>
    </submittedName>
</protein>
<feature type="domain" description="HTH lysR-type" evidence="5">
    <location>
        <begin position="12"/>
        <end position="69"/>
    </location>
</feature>
<evidence type="ECO:0000256" key="4">
    <source>
        <dbReference type="ARBA" id="ARBA00023163"/>
    </source>
</evidence>
<evidence type="ECO:0000256" key="3">
    <source>
        <dbReference type="ARBA" id="ARBA00023125"/>
    </source>
</evidence>
<dbReference type="GO" id="GO:0043565">
    <property type="term" value="F:sequence-specific DNA binding"/>
    <property type="evidence" value="ECO:0007669"/>
    <property type="project" value="TreeGrafter"/>
</dbReference>
<dbReference type="PROSITE" id="PS50931">
    <property type="entry name" value="HTH_LYSR"/>
    <property type="match status" value="1"/>
</dbReference>
<dbReference type="RefSeq" id="WP_095542106.1">
    <property type="nucleotide sequence ID" value="NZ_NSJC01000005.1"/>
</dbReference>
<keyword evidence="4" id="KW-0804">Transcription</keyword>
<evidence type="ECO:0000259" key="5">
    <source>
        <dbReference type="PROSITE" id="PS50931"/>
    </source>
</evidence>
<dbReference type="PANTHER" id="PTHR30537">
    <property type="entry name" value="HTH-TYPE TRANSCRIPTIONAL REGULATOR"/>
    <property type="match status" value="1"/>
</dbReference>
<keyword evidence="3" id="KW-0238">DNA-binding</keyword>
<evidence type="ECO:0000313" key="6">
    <source>
        <dbReference type="EMBL" id="PAX16294.1"/>
    </source>
</evidence>
<dbReference type="EMBL" id="NTBI01000008">
    <property type="protein sequence ID" value="PAX16294.1"/>
    <property type="molecule type" value="Genomic_DNA"/>
</dbReference>
<organism evidence="6 7">
    <name type="scientific">Vandammella animalimorsus</name>
    <dbReference type="NCBI Taxonomy" id="2029117"/>
    <lineage>
        <taxon>Bacteria</taxon>
        <taxon>Pseudomonadati</taxon>
        <taxon>Pseudomonadota</taxon>
        <taxon>Betaproteobacteria</taxon>
        <taxon>Burkholderiales</taxon>
        <taxon>Comamonadaceae</taxon>
        <taxon>Vandammella</taxon>
    </lineage>
</organism>
<keyword evidence="2" id="KW-0805">Transcription regulation</keyword>
<dbReference type="FunFam" id="1.10.10.10:FF:000001">
    <property type="entry name" value="LysR family transcriptional regulator"/>
    <property type="match status" value="1"/>
</dbReference>
<dbReference type="SUPFAM" id="SSF53850">
    <property type="entry name" value="Periplasmic binding protein-like II"/>
    <property type="match status" value="1"/>
</dbReference>
<evidence type="ECO:0000256" key="1">
    <source>
        <dbReference type="ARBA" id="ARBA00009437"/>
    </source>
</evidence>
<dbReference type="InterPro" id="IPR058163">
    <property type="entry name" value="LysR-type_TF_proteobact-type"/>
</dbReference>
<comment type="similarity">
    <text evidence="1">Belongs to the LysR transcriptional regulatory family.</text>
</comment>
<dbReference type="InterPro" id="IPR005119">
    <property type="entry name" value="LysR_subst-bd"/>
</dbReference>